<dbReference type="AlphaFoldDB" id="A0A562NSV3"/>
<organism evidence="2 3">
    <name type="scientific">Mesorhizobium tianshanense</name>
    <dbReference type="NCBI Taxonomy" id="39844"/>
    <lineage>
        <taxon>Bacteria</taxon>
        <taxon>Pseudomonadati</taxon>
        <taxon>Pseudomonadota</taxon>
        <taxon>Alphaproteobacteria</taxon>
        <taxon>Hyphomicrobiales</taxon>
        <taxon>Phyllobacteriaceae</taxon>
        <taxon>Mesorhizobium</taxon>
    </lineage>
</organism>
<reference evidence="2 3" key="1">
    <citation type="journal article" date="2015" name="Stand. Genomic Sci.">
        <title>Genomic Encyclopedia of Bacterial and Archaeal Type Strains, Phase III: the genomes of soil and plant-associated and newly described type strains.</title>
        <authorList>
            <person name="Whitman W.B."/>
            <person name="Woyke T."/>
            <person name="Klenk H.P."/>
            <person name="Zhou Y."/>
            <person name="Lilburn T.G."/>
            <person name="Beck B.J."/>
            <person name="De Vos P."/>
            <person name="Vandamme P."/>
            <person name="Eisen J.A."/>
            <person name="Garrity G."/>
            <person name="Hugenholtz P."/>
            <person name="Kyrpides N.C."/>
        </authorList>
    </citation>
    <scope>NUCLEOTIDE SEQUENCE [LARGE SCALE GENOMIC DNA]</scope>
    <source>
        <strain evidence="2 3">CGMCC 1.2546</strain>
    </source>
</reference>
<dbReference type="Proteomes" id="UP000317122">
    <property type="component" value="Unassembled WGS sequence"/>
</dbReference>
<keyword evidence="3" id="KW-1185">Reference proteome</keyword>
<dbReference type="SUPFAM" id="SSF63411">
    <property type="entry name" value="LuxS/MPP-like metallohydrolase"/>
    <property type="match status" value="1"/>
</dbReference>
<evidence type="ECO:0000313" key="3">
    <source>
        <dbReference type="Proteomes" id="UP000317122"/>
    </source>
</evidence>
<dbReference type="InterPro" id="IPR011249">
    <property type="entry name" value="Metalloenz_LuxS/M16"/>
</dbReference>
<feature type="region of interest" description="Disordered" evidence="1">
    <location>
        <begin position="1"/>
        <end position="20"/>
    </location>
</feature>
<evidence type="ECO:0000256" key="1">
    <source>
        <dbReference type="SAM" id="MobiDB-lite"/>
    </source>
</evidence>
<evidence type="ECO:0000313" key="2">
    <source>
        <dbReference type="EMBL" id="TWI35298.1"/>
    </source>
</evidence>
<dbReference type="GO" id="GO:0046872">
    <property type="term" value="F:metal ion binding"/>
    <property type="evidence" value="ECO:0007669"/>
    <property type="project" value="InterPro"/>
</dbReference>
<dbReference type="RefSeq" id="WP_145719022.1">
    <property type="nucleotide sequence ID" value="NZ_BSPF01000094.1"/>
</dbReference>
<comment type="caution">
    <text evidence="2">The sequence shown here is derived from an EMBL/GenBank/DDBJ whole genome shotgun (WGS) entry which is preliminary data.</text>
</comment>
<name>A0A562NSV3_9HYPH</name>
<sequence>MKTTANDKPTAFETAAPQAKRPLLDSEVRQRIKDQVREHMDQVEEQWDQQMAAFRARIRAAVRREIQVELNDKWLDALADGGECPGLDVLRDFIDRLNWPDDMRVAVARSLDRLGEV</sequence>
<protein>
    <submittedName>
        <fullName evidence="2">Uncharacterized protein</fullName>
    </submittedName>
</protein>
<dbReference type="EMBL" id="VLKT01000019">
    <property type="protein sequence ID" value="TWI35298.1"/>
    <property type="molecule type" value="Genomic_DNA"/>
</dbReference>
<proteinExistence type="predicted"/>
<accession>A0A562NSV3</accession>
<gene>
    <name evidence="2" type="ORF">IQ26_03278</name>
</gene>